<evidence type="ECO:0000313" key="2">
    <source>
        <dbReference type="Proteomes" id="UP001060085"/>
    </source>
</evidence>
<dbReference type="EMBL" id="CM044707">
    <property type="protein sequence ID" value="KAI5654551.1"/>
    <property type="molecule type" value="Genomic_DNA"/>
</dbReference>
<keyword evidence="2" id="KW-1185">Reference proteome</keyword>
<gene>
    <name evidence="1" type="ORF">M9H77_31738</name>
</gene>
<proteinExistence type="predicted"/>
<comment type="caution">
    <text evidence="1">The sequence shown here is derived from an EMBL/GenBank/DDBJ whole genome shotgun (WGS) entry which is preliminary data.</text>
</comment>
<organism evidence="1 2">
    <name type="scientific">Catharanthus roseus</name>
    <name type="common">Madagascar periwinkle</name>
    <name type="synonym">Vinca rosea</name>
    <dbReference type="NCBI Taxonomy" id="4058"/>
    <lineage>
        <taxon>Eukaryota</taxon>
        <taxon>Viridiplantae</taxon>
        <taxon>Streptophyta</taxon>
        <taxon>Embryophyta</taxon>
        <taxon>Tracheophyta</taxon>
        <taxon>Spermatophyta</taxon>
        <taxon>Magnoliopsida</taxon>
        <taxon>eudicotyledons</taxon>
        <taxon>Gunneridae</taxon>
        <taxon>Pentapetalae</taxon>
        <taxon>asterids</taxon>
        <taxon>lamiids</taxon>
        <taxon>Gentianales</taxon>
        <taxon>Apocynaceae</taxon>
        <taxon>Rauvolfioideae</taxon>
        <taxon>Vinceae</taxon>
        <taxon>Catharanthinae</taxon>
        <taxon>Catharanthus</taxon>
    </lineage>
</organism>
<evidence type="ECO:0000313" key="1">
    <source>
        <dbReference type="EMBL" id="KAI5654551.1"/>
    </source>
</evidence>
<protein>
    <submittedName>
        <fullName evidence="1">Uncharacterized protein</fullName>
    </submittedName>
</protein>
<sequence length="192" mass="21143">MANFKCEFLGLTTLISFLLLTSPAFAQEAKPAAKLAEVGPSKTVTSFCNQRRTTTDRAFCIRVFKSNPISSSAPDNIALLKIAIDLTVGNSRKTLDFIQTLSNSKDTKAPLMPVLQECISGFENSIKQLELITQDLEDDPPMASYDARMANEQLDRCQDSLKTSKIPQNQITSRYKIAAAYGKLVEEISVTV</sequence>
<name>A0ACC0A1A5_CATRO</name>
<reference evidence="2" key="1">
    <citation type="journal article" date="2023" name="Nat. Plants">
        <title>Single-cell RNA sequencing provides a high-resolution roadmap for understanding the multicellular compartmentation of specialized metabolism.</title>
        <authorList>
            <person name="Sun S."/>
            <person name="Shen X."/>
            <person name="Li Y."/>
            <person name="Li Y."/>
            <person name="Wang S."/>
            <person name="Li R."/>
            <person name="Zhang H."/>
            <person name="Shen G."/>
            <person name="Guo B."/>
            <person name="Wei J."/>
            <person name="Xu J."/>
            <person name="St-Pierre B."/>
            <person name="Chen S."/>
            <person name="Sun C."/>
        </authorList>
    </citation>
    <scope>NUCLEOTIDE SEQUENCE [LARGE SCALE GENOMIC DNA]</scope>
</reference>
<dbReference type="Proteomes" id="UP001060085">
    <property type="component" value="Linkage Group LG07"/>
</dbReference>
<accession>A0ACC0A1A5</accession>